<comment type="caution">
    <text evidence="1">The sequence shown here is derived from an EMBL/GenBank/DDBJ whole genome shotgun (WGS) entry which is preliminary data.</text>
</comment>
<proteinExistence type="predicted"/>
<evidence type="ECO:0000313" key="1">
    <source>
        <dbReference type="EMBL" id="CAD2122777.1"/>
    </source>
</evidence>
<evidence type="ECO:0000313" key="2">
    <source>
        <dbReference type="Proteomes" id="UP000580250"/>
    </source>
</evidence>
<sequence>MYCYSEIIKSKEPYIINFAIRLTCVNFAEAELILLKQNIQIRSLADLARARLLLKNNNPHLFKDLLLKLPYIPKNIKEMCLWRFWLDRLLMNCIFVDDIKFDNIIFNPTMLMLLLENKNPINPYSIRVRFEADLVNIILQQNHAFWGESKMLILNLFREVNQCFLI</sequence>
<dbReference type="EMBL" id="CAJEWN010000001">
    <property type="protein sequence ID" value="CAD2122777.1"/>
    <property type="molecule type" value="Genomic_DNA"/>
</dbReference>
<dbReference type="AlphaFoldDB" id="A0A6V7THV3"/>
<organism evidence="1 2">
    <name type="scientific">Meloidogyne enterolobii</name>
    <name type="common">Root-knot nematode worm</name>
    <name type="synonym">Meloidogyne mayaguensis</name>
    <dbReference type="NCBI Taxonomy" id="390850"/>
    <lineage>
        <taxon>Eukaryota</taxon>
        <taxon>Metazoa</taxon>
        <taxon>Ecdysozoa</taxon>
        <taxon>Nematoda</taxon>
        <taxon>Chromadorea</taxon>
        <taxon>Rhabditida</taxon>
        <taxon>Tylenchina</taxon>
        <taxon>Tylenchomorpha</taxon>
        <taxon>Tylenchoidea</taxon>
        <taxon>Meloidogynidae</taxon>
        <taxon>Meloidogyninae</taxon>
        <taxon>Meloidogyne</taxon>
    </lineage>
</organism>
<gene>
    <name evidence="1" type="ORF">MENT_LOCUS310</name>
</gene>
<dbReference type="Proteomes" id="UP000580250">
    <property type="component" value="Unassembled WGS sequence"/>
</dbReference>
<protein>
    <submittedName>
        <fullName evidence="1">Uncharacterized protein</fullName>
    </submittedName>
</protein>
<name>A0A6V7THV3_MELEN</name>
<reference evidence="1 2" key="1">
    <citation type="submission" date="2020-08" db="EMBL/GenBank/DDBJ databases">
        <authorList>
            <person name="Koutsovoulos G."/>
            <person name="Danchin GJ E."/>
        </authorList>
    </citation>
    <scope>NUCLEOTIDE SEQUENCE [LARGE SCALE GENOMIC DNA]</scope>
</reference>
<accession>A0A6V7THV3</accession>